<evidence type="ECO:0000313" key="1">
    <source>
        <dbReference type="EMBL" id="HDK37811.1"/>
    </source>
</evidence>
<comment type="caution">
    <text evidence="1">The sequence shown here is derived from an EMBL/GenBank/DDBJ whole genome shotgun (WGS) entry which is preliminary data.</text>
</comment>
<proteinExistence type="predicted"/>
<sequence>MEQGLLWPSPTYSCQVEVLKSAIGQKVYLVELRPDNINLGIHLSDTAFELLAVLDFPRPDPSISLAPHLVLLDDGRGINLGRIARISIDTPFNPPVEHLLYEDNFLMEKLLRRKRQLSHEFTEVRSKLLLGKLLGKVAKMERNCLKNESA</sequence>
<accession>A0A831NXY1</accession>
<reference evidence="1" key="1">
    <citation type="journal article" date="2020" name="mSystems">
        <title>Genome- and Community-Level Interaction Insights into Carbon Utilization and Element Cycling Functions of Hydrothermarchaeota in Hydrothermal Sediment.</title>
        <authorList>
            <person name="Zhou Z."/>
            <person name="Liu Y."/>
            <person name="Xu W."/>
            <person name="Pan J."/>
            <person name="Luo Z.H."/>
            <person name="Li M."/>
        </authorList>
    </citation>
    <scope>NUCLEOTIDE SEQUENCE [LARGE SCALE GENOMIC DNA]</scope>
    <source>
        <strain evidence="1">HyVt-26</strain>
    </source>
</reference>
<name>A0A831NXY1_9GAMM</name>
<organism evidence="1">
    <name type="scientific">Thiolapillus brandeum</name>
    <dbReference type="NCBI Taxonomy" id="1076588"/>
    <lineage>
        <taxon>Bacteria</taxon>
        <taxon>Pseudomonadati</taxon>
        <taxon>Pseudomonadota</taxon>
        <taxon>Gammaproteobacteria</taxon>
        <taxon>Chromatiales</taxon>
        <taxon>Sedimenticolaceae</taxon>
        <taxon>Thiolapillus</taxon>
    </lineage>
</organism>
<protein>
    <submittedName>
        <fullName evidence="1">Uncharacterized protein</fullName>
    </submittedName>
</protein>
<dbReference type="AlphaFoldDB" id="A0A831NXY1"/>
<gene>
    <name evidence="1" type="ORF">ENG92_02185</name>
</gene>
<dbReference type="Proteomes" id="UP000885822">
    <property type="component" value="Unassembled WGS sequence"/>
</dbReference>
<dbReference type="EMBL" id="DRCV01000099">
    <property type="protein sequence ID" value="HDK37811.1"/>
    <property type="molecule type" value="Genomic_DNA"/>
</dbReference>